<organism evidence="7 8">
    <name type="scientific">Vannielia litorea</name>
    <dbReference type="NCBI Taxonomy" id="1217970"/>
    <lineage>
        <taxon>Bacteria</taxon>
        <taxon>Pseudomonadati</taxon>
        <taxon>Pseudomonadota</taxon>
        <taxon>Alphaproteobacteria</taxon>
        <taxon>Rhodobacterales</taxon>
        <taxon>Paracoccaceae</taxon>
        <taxon>Vannielia</taxon>
    </lineage>
</organism>
<evidence type="ECO:0000256" key="4">
    <source>
        <dbReference type="ARBA" id="ARBA00022777"/>
    </source>
</evidence>
<dbReference type="InterPro" id="IPR023314">
    <property type="entry name" value="Myo_inos_IolC-like_sf"/>
</dbReference>
<dbReference type="STRING" id="1217970.SAMN05444002_3828"/>
<feature type="domain" description="Carbohydrate kinase PfkB" evidence="6">
    <location>
        <begin position="11"/>
        <end position="306"/>
    </location>
</feature>
<evidence type="ECO:0000256" key="2">
    <source>
        <dbReference type="ARBA" id="ARBA00022679"/>
    </source>
</evidence>
<dbReference type="PANTHER" id="PTHR43085">
    <property type="entry name" value="HEXOKINASE FAMILY MEMBER"/>
    <property type="match status" value="1"/>
</dbReference>
<dbReference type="Gene3D" id="3.40.1190.20">
    <property type="match status" value="1"/>
</dbReference>
<dbReference type="Pfam" id="PF00294">
    <property type="entry name" value="PfkB"/>
    <property type="match status" value="1"/>
</dbReference>
<keyword evidence="5" id="KW-0067">ATP-binding</keyword>
<evidence type="ECO:0000256" key="1">
    <source>
        <dbReference type="ARBA" id="ARBA00010688"/>
    </source>
</evidence>
<keyword evidence="4 7" id="KW-0418">Kinase</keyword>
<protein>
    <submittedName>
        <fullName evidence="7">5-dehydro-2-deoxygluconokinase</fullName>
    </submittedName>
</protein>
<sequence length="328" mass="34162">MTNPKSQLRFIVIGRAGMDLYPEPAGTKTAEATRFSAMLGGSAANIAAGLARLGAQVELMTALSDDPVGRFCAAQLEAFGIGQGLVSTSGPDTRTSLALSENRLEDHETVIYRNGAADFDLAVDLPDRMELDGLAALVVTGTALAREPSRAVTLHAIARAQEARVPVVLDLDYRPYSWASARDASEVYAATARRSDIVVGNDLEFAILQGTSDPSPDYARQLSNDGPETCIYKMGQDGAITFHAGAESASGIYPVTALKPVGAGDAFLASFLAARFSGGEMSEAVRRGSAAAALVVSRPGCSNAMPLAEEVTAFMLANIMTAPGAVEG</sequence>
<evidence type="ECO:0000256" key="3">
    <source>
        <dbReference type="ARBA" id="ARBA00022741"/>
    </source>
</evidence>
<dbReference type="Proteomes" id="UP000184932">
    <property type="component" value="Unassembled WGS sequence"/>
</dbReference>
<dbReference type="InterPro" id="IPR050306">
    <property type="entry name" value="PfkB_Carbo_kinase"/>
</dbReference>
<dbReference type="SUPFAM" id="SSF53613">
    <property type="entry name" value="Ribokinase-like"/>
    <property type="match status" value="1"/>
</dbReference>
<dbReference type="RefSeq" id="WP_074257981.1">
    <property type="nucleotide sequence ID" value="NZ_FSRL01000002.1"/>
</dbReference>
<dbReference type="CDD" id="cd01166">
    <property type="entry name" value="KdgK"/>
    <property type="match status" value="1"/>
</dbReference>
<evidence type="ECO:0000313" key="7">
    <source>
        <dbReference type="EMBL" id="SIO30872.1"/>
    </source>
</evidence>
<evidence type="ECO:0000259" key="6">
    <source>
        <dbReference type="Pfam" id="PF00294"/>
    </source>
</evidence>
<reference evidence="8" key="1">
    <citation type="submission" date="2016-11" db="EMBL/GenBank/DDBJ databases">
        <authorList>
            <person name="Varghese N."/>
            <person name="Submissions S."/>
        </authorList>
    </citation>
    <scope>NUCLEOTIDE SEQUENCE [LARGE SCALE GENOMIC DNA]</scope>
    <source>
        <strain evidence="8">DSM 29440</strain>
    </source>
</reference>
<dbReference type="AlphaFoldDB" id="A0A1N6IFR8"/>
<dbReference type="EMBL" id="FSRL01000002">
    <property type="protein sequence ID" value="SIO30872.1"/>
    <property type="molecule type" value="Genomic_DNA"/>
</dbReference>
<dbReference type="OrthoDB" id="9792663at2"/>
<dbReference type="PANTHER" id="PTHR43085:SF49">
    <property type="entry name" value="5-DEHYDRO-2-DEOXYGLUCONOKINASE"/>
    <property type="match status" value="1"/>
</dbReference>
<gene>
    <name evidence="7" type="ORF">SAMN05444002_3828</name>
</gene>
<comment type="similarity">
    <text evidence="1">Belongs to the carbohydrate kinase PfkB family.</text>
</comment>
<dbReference type="GO" id="GO:0005524">
    <property type="term" value="F:ATP binding"/>
    <property type="evidence" value="ECO:0007669"/>
    <property type="project" value="UniProtKB-KW"/>
</dbReference>
<evidence type="ECO:0000313" key="8">
    <source>
        <dbReference type="Proteomes" id="UP000184932"/>
    </source>
</evidence>
<dbReference type="InterPro" id="IPR029056">
    <property type="entry name" value="Ribokinase-like"/>
</dbReference>
<name>A0A1N6IFR8_9RHOB</name>
<accession>A0A1N6IFR8</accession>
<dbReference type="GO" id="GO:0016301">
    <property type="term" value="F:kinase activity"/>
    <property type="evidence" value="ECO:0007669"/>
    <property type="project" value="UniProtKB-KW"/>
</dbReference>
<keyword evidence="8" id="KW-1185">Reference proteome</keyword>
<dbReference type="Gene3D" id="2.20.150.10">
    <property type="entry name" value="putative 5-dehydro-2- deoxygluconokinase"/>
    <property type="match status" value="1"/>
</dbReference>
<keyword evidence="2" id="KW-0808">Transferase</keyword>
<evidence type="ECO:0000256" key="5">
    <source>
        <dbReference type="ARBA" id="ARBA00022840"/>
    </source>
</evidence>
<dbReference type="InterPro" id="IPR011611">
    <property type="entry name" value="PfkB_dom"/>
</dbReference>
<proteinExistence type="inferred from homology"/>
<keyword evidence="3" id="KW-0547">Nucleotide-binding</keyword>